<gene>
    <name evidence="3" type="ORF">FSB78_03730</name>
</gene>
<evidence type="ECO:0000256" key="1">
    <source>
        <dbReference type="SAM" id="MobiDB-lite"/>
    </source>
</evidence>
<dbReference type="InterPro" id="IPR010791">
    <property type="entry name" value="AttH_dom"/>
</dbReference>
<dbReference type="InterPro" id="IPR023374">
    <property type="entry name" value="AttH-like_dom_sf"/>
</dbReference>
<dbReference type="Pfam" id="PF17186">
    <property type="entry name" value="Lipocalin_9"/>
    <property type="match status" value="1"/>
</dbReference>
<proteinExistence type="predicted"/>
<dbReference type="PANTHER" id="PTHR38591">
    <property type="entry name" value="HYDROLASE"/>
    <property type="match status" value="1"/>
</dbReference>
<protein>
    <submittedName>
        <fullName evidence="3">Carotenoid 1,2-hydratase</fullName>
    </submittedName>
</protein>
<evidence type="ECO:0000313" key="3">
    <source>
        <dbReference type="EMBL" id="TXC70154.1"/>
    </source>
</evidence>
<evidence type="ECO:0000259" key="2">
    <source>
        <dbReference type="Pfam" id="PF07143"/>
    </source>
</evidence>
<dbReference type="OrthoDB" id="9770826at2"/>
<evidence type="ECO:0000313" key="4">
    <source>
        <dbReference type="Proteomes" id="UP000321250"/>
    </source>
</evidence>
<dbReference type="Proteomes" id="UP000321250">
    <property type="component" value="Unassembled WGS sequence"/>
</dbReference>
<dbReference type="RefSeq" id="WP_147080075.1">
    <property type="nucleotide sequence ID" value="NZ_VOQR01000001.1"/>
</dbReference>
<feature type="region of interest" description="Disordered" evidence="1">
    <location>
        <begin position="154"/>
        <end position="174"/>
    </location>
</feature>
<comment type="caution">
    <text evidence="3">The sequence shown here is derived from an EMBL/GenBank/DDBJ whole genome shotgun (WGS) entry which is preliminary data.</text>
</comment>
<name>A0A5C6UBX7_9SPHN</name>
<accession>A0A5C6UBX7</accession>
<organism evidence="3 4">
    <name type="scientific">Sphingomonas ginsenosidivorax</name>
    <dbReference type="NCBI Taxonomy" id="862135"/>
    <lineage>
        <taxon>Bacteria</taxon>
        <taxon>Pseudomonadati</taxon>
        <taxon>Pseudomonadota</taxon>
        <taxon>Alphaproteobacteria</taxon>
        <taxon>Sphingomonadales</taxon>
        <taxon>Sphingomonadaceae</taxon>
        <taxon>Sphingomonas</taxon>
    </lineage>
</organism>
<dbReference type="PANTHER" id="PTHR38591:SF1">
    <property type="entry name" value="BLL1000 PROTEIN"/>
    <property type="match status" value="1"/>
</dbReference>
<keyword evidence="4" id="KW-1185">Reference proteome</keyword>
<feature type="domain" description="AttH" evidence="2">
    <location>
        <begin position="42"/>
        <end position="213"/>
    </location>
</feature>
<dbReference type="AlphaFoldDB" id="A0A5C6UBX7"/>
<dbReference type="SUPFAM" id="SSF159245">
    <property type="entry name" value="AttH-like"/>
    <property type="match status" value="1"/>
</dbReference>
<reference evidence="3 4" key="1">
    <citation type="journal article" date="2013" name="Antonie Van Leeuwenhoek">
        <title>Sphingomonas ginsenosidivorax sp. nov., with the ability to transform ginsenosides.</title>
        <authorList>
            <person name="Jin X.F."/>
            <person name="Kim J.K."/>
            <person name="Liu Q.M."/>
            <person name="Kang M.S."/>
            <person name="He D."/>
            <person name="Jin F.X."/>
            <person name="Kim S.C."/>
            <person name="Im W.T."/>
        </authorList>
    </citation>
    <scope>NUCLEOTIDE SEQUENCE [LARGE SCALE GENOMIC DNA]</scope>
    <source>
        <strain evidence="3 4">KHI67</strain>
    </source>
</reference>
<dbReference type="EMBL" id="VOQR01000001">
    <property type="protein sequence ID" value="TXC70154.1"/>
    <property type="molecule type" value="Genomic_DNA"/>
</dbReference>
<dbReference type="Gene3D" id="2.40.370.10">
    <property type="entry name" value="AttH-like domain"/>
    <property type="match status" value="2"/>
</dbReference>
<sequence>MRALIGLVAAVGVAAPAPYPVVRPGIVLRFPADHGAHPAFRTEWWYVTGWLHTAAGEDLGFQVTFFRTRPPVDPRNPSRFAAGQVLFAHAALSDPKTGKLLHGEKAARAGFGLAQARKGDADVAIRDWRLRRSEDGRWATRVAADGFALALDFRPTQPPLPQGQGGYSRKGPKPDQASYYYSVPHLRVTGRVKRGDVVAAVTGEAWLDREWSSDYLAPAAQGWDWTGLNFDDGSAMIAFRIRRKGGGTLWTGGSLRRADGRTTVFGPNDVAFRPLATWRSKATGAVYPVSQELSVRVDSGVRRWRLVPMFAAQELDARRGGLPVYWEGAVRTQGGRGYLELTGYAQPLAM</sequence>
<dbReference type="Pfam" id="PF07143">
    <property type="entry name" value="CrtC"/>
    <property type="match status" value="1"/>
</dbReference>